<evidence type="ECO:0000313" key="9">
    <source>
        <dbReference type="EMBL" id="PWB07768.1"/>
    </source>
</evidence>
<keyword evidence="7" id="KW-0813">Transport</keyword>
<dbReference type="Proteomes" id="UP000244925">
    <property type="component" value="Unassembled WGS sequence"/>
</dbReference>
<gene>
    <name evidence="9" type="ORF">C5O25_06435</name>
</gene>
<sequence length="249" mass="28514">MAQIEQSDKGGKKKKGTQKKMQIHVDFTPMVDMNMLLITFFMLCTTMIKSQTLQITLPTNEKVEQEQMNKAKESEAITLIVSTARKDNGEVARDDDGRAKNVVYYYTGQPQLVDDNNDGVLEDSNLQKEVFLGNDGSTQRGIRKILHDRNKQVLTKINDLKVKWRNKEFSSNKDKNDSIYQAMAKEIRNDSTLTRPVVVIKATPEASWESLISALDEMQINQISRYQIDNINHNDSLMIEAYQRKHGNN</sequence>
<evidence type="ECO:0000256" key="5">
    <source>
        <dbReference type="ARBA" id="ARBA00022989"/>
    </source>
</evidence>
<evidence type="ECO:0000313" key="10">
    <source>
        <dbReference type="Proteomes" id="UP000244925"/>
    </source>
</evidence>
<reference evidence="10" key="1">
    <citation type="submission" date="2018-02" db="EMBL/GenBank/DDBJ databases">
        <authorList>
            <person name="Clavel T."/>
            <person name="Strowig T."/>
        </authorList>
    </citation>
    <scope>NUCLEOTIDE SEQUENCE [LARGE SCALE GENOMIC DNA]</scope>
    <source>
        <strain evidence="10">DSM 100764</strain>
    </source>
</reference>
<dbReference type="PANTHER" id="PTHR30558">
    <property type="entry name" value="EXBD MEMBRANE COMPONENT OF PMF-DRIVEN MACROMOLECULE IMPORT SYSTEM"/>
    <property type="match status" value="1"/>
</dbReference>
<accession>A0A2V1IST7</accession>
<dbReference type="GO" id="GO:0005886">
    <property type="term" value="C:plasma membrane"/>
    <property type="evidence" value="ECO:0007669"/>
    <property type="project" value="UniProtKB-SubCell"/>
</dbReference>
<dbReference type="PANTHER" id="PTHR30558:SF3">
    <property type="entry name" value="BIOPOLYMER TRANSPORT PROTEIN EXBD-RELATED"/>
    <property type="match status" value="1"/>
</dbReference>
<evidence type="ECO:0000256" key="4">
    <source>
        <dbReference type="ARBA" id="ARBA00022692"/>
    </source>
</evidence>
<organism evidence="9 10">
    <name type="scientific">Paramuribaculum intestinale</name>
    <dbReference type="NCBI Taxonomy" id="2094151"/>
    <lineage>
        <taxon>Bacteria</taxon>
        <taxon>Pseudomonadati</taxon>
        <taxon>Bacteroidota</taxon>
        <taxon>Bacteroidia</taxon>
        <taxon>Bacteroidales</taxon>
        <taxon>Muribaculaceae</taxon>
        <taxon>Paramuribaculum</taxon>
    </lineage>
</organism>
<comment type="similarity">
    <text evidence="2 7">Belongs to the ExbD/TolR family.</text>
</comment>
<protein>
    <submittedName>
        <fullName evidence="9">Biopolymer transporter ExbD</fullName>
    </submittedName>
</protein>
<evidence type="ECO:0000256" key="7">
    <source>
        <dbReference type="RuleBase" id="RU003879"/>
    </source>
</evidence>
<keyword evidence="6 8" id="KW-0472">Membrane</keyword>
<evidence type="ECO:0000256" key="6">
    <source>
        <dbReference type="ARBA" id="ARBA00023136"/>
    </source>
</evidence>
<proteinExistence type="inferred from homology"/>
<dbReference type="EMBL" id="PUBV01000010">
    <property type="protein sequence ID" value="PWB07768.1"/>
    <property type="molecule type" value="Genomic_DNA"/>
</dbReference>
<keyword evidence="7" id="KW-0653">Protein transport</keyword>
<comment type="caution">
    <text evidence="9">The sequence shown here is derived from an EMBL/GenBank/DDBJ whole genome shotgun (WGS) entry which is preliminary data.</text>
</comment>
<evidence type="ECO:0000256" key="1">
    <source>
        <dbReference type="ARBA" id="ARBA00004162"/>
    </source>
</evidence>
<dbReference type="GO" id="GO:0015031">
    <property type="term" value="P:protein transport"/>
    <property type="evidence" value="ECO:0007669"/>
    <property type="project" value="UniProtKB-KW"/>
</dbReference>
<keyword evidence="5 8" id="KW-1133">Transmembrane helix</keyword>
<dbReference type="Pfam" id="PF02472">
    <property type="entry name" value="ExbD"/>
    <property type="match status" value="1"/>
</dbReference>
<keyword evidence="10" id="KW-1185">Reference proteome</keyword>
<name>A0A2V1IST7_9BACT</name>
<evidence type="ECO:0000256" key="2">
    <source>
        <dbReference type="ARBA" id="ARBA00005811"/>
    </source>
</evidence>
<dbReference type="AlphaFoldDB" id="A0A2V1IST7"/>
<comment type="subcellular location">
    <subcellularLocation>
        <location evidence="1">Cell membrane</location>
        <topology evidence="1">Single-pass membrane protein</topology>
    </subcellularLocation>
    <subcellularLocation>
        <location evidence="7">Cell membrane</location>
        <topology evidence="7">Single-pass type II membrane protein</topology>
    </subcellularLocation>
</comment>
<keyword evidence="4 7" id="KW-0812">Transmembrane</keyword>
<dbReference type="GeneID" id="93425123"/>
<dbReference type="RefSeq" id="WP_107035914.1">
    <property type="nucleotide sequence ID" value="NZ_CAONGC010000004.1"/>
</dbReference>
<dbReference type="GO" id="GO:0022857">
    <property type="term" value="F:transmembrane transporter activity"/>
    <property type="evidence" value="ECO:0007669"/>
    <property type="project" value="InterPro"/>
</dbReference>
<dbReference type="InterPro" id="IPR003400">
    <property type="entry name" value="ExbD"/>
</dbReference>
<keyword evidence="3" id="KW-1003">Cell membrane</keyword>
<evidence type="ECO:0000256" key="8">
    <source>
        <dbReference type="SAM" id="Phobius"/>
    </source>
</evidence>
<feature type="transmembrane region" description="Helical" evidence="8">
    <location>
        <begin position="21"/>
        <end position="43"/>
    </location>
</feature>
<evidence type="ECO:0000256" key="3">
    <source>
        <dbReference type="ARBA" id="ARBA00022475"/>
    </source>
</evidence>